<keyword evidence="8" id="KW-1185">Reference proteome</keyword>
<organism evidence="7 8">
    <name type="scientific">Methylobacterium phyllostachyos</name>
    <dbReference type="NCBI Taxonomy" id="582672"/>
    <lineage>
        <taxon>Bacteria</taxon>
        <taxon>Pseudomonadati</taxon>
        <taxon>Pseudomonadota</taxon>
        <taxon>Alphaproteobacteria</taxon>
        <taxon>Hyphomicrobiales</taxon>
        <taxon>Methylobacteriaceae</taxon>
        <taxon>Methylobacterium</taxon>
    </lineage>
</organism>
<feature type="transmembrane region" description="Helical" evidence="5">
    <location>
        <begin position="171"/>
        <end position="189"/>
    </location>
</feature>
<dbReference type="OrthoDB" id="5293641at2"/>
<keyword evidence="4 5" id="KW-0472">Membrane</keyword>
<evidence type="ECO:0000256" key="1">
    <source>
        <dbReference type="ARBA" id="ARBA00004141"/>
    </source>
</evidence>
<proteinExistence type="predicted"/>
<gene>
    <name evidence="7" type="ORF">SAMN05216360_11559</name>
</gene>
<dbReference type="Proteomes" id="UP000198704">
    <property type="component" value="Unassembled WGS sequence"/>
</dbReference>
<feature type="transmembrane region" description="Helical" evidence="5">
    <location>
        <begin position="35"/>
        <end position="55"/>
    </location>
</feature>
<evidence type="ECO:0000256" key="4">
    <source>
        <dbReference type="ARBA" id="ARBA00023136"/>
    </source>
</evidence>
<comment type="subcellular location">
    <subcellularLocation>
        <location evidence="1">Membrane</location>
        <topology evidence="1">Multi-pass membrane protein</topology>
    </subcellularLocation>
</comment>
<dbReference type="RefSeq" id="WP_091719866.1">
    <property type="nucleotide sequence ID" value="NZ_FNHS01000015.1"/>
</dbReference>
<evidence type="ECO:0000256" key="5">
    <source>
        <dbReference type="SAM" id="Phobius"/>
    </source>
</evidence>
<protein>
    <submittedName>
        <fullName evidence="7">NnrU protein</fullName>
    </submittedName>
</protein>
<evidence type="ECO:0000259" key="6">
    <source>
        <dbReference type="Pfam" id="PF07298"/>
    </source>
</evidence>
<keyword evidence="3 5" id="KW-1133">Transmembrane helix</keyword>
<dbReference type="Pfam" id="PF07298">
    <property type="entry name" value="NnrU"/>
    <property type="match status" value="1"/>
</dbReference>
<evidence type="ECO:0000256" key="3">
    <source>
        <dbReference type="ARBA" id="ARBA00022989"/>
    </source>
</evidence>
<keyword evidence="2 5" id="KW-0812">Transmembrane</keyword>
<dbReference type="InterPro" id="IPR009915">
    <property type="entry name" value="NnrU_dom"/>
</dbReference>
<reference evidence="8" key="1">
    <citation type="submission" date="2016-10" db="EMBL/GenBank/DDBJ databases">
        <authorList>
            <person name="Varghese N."/>
            <person name="Submissions S."/>
        </authorList>
    </citation>
    <scope>NUCLEOTIDE SEQUENCE [LARGE SCALE GENOMIC DNA]</scope>
    <source>
        <strain evidence="8">BL47</strain>
    </source>
</reference>
<dbReference type="GO" id="GO:0016020">
    <property type="term" value="C:membrane"/>
    <property type="evidence" value="ECO:0007669"/>
    <property type="project" value="UniProtKB-SubCell"/>
</dbReference>
<feature type="transmembrane region" description="Helical" evidence="5">
    <location>
        <begin position="117"/>
        <end position="137"/>
    </location>
</feature>
<dbReference type="EMBL" id="FNHS01000015">
    <property type="protein sequence ID" value="SDO13305.1"/>
    <property type="molecule type" value="Genomic_DNA"/>
</dbReference>
<accession>A0A1H0H2G7</accession>
<evidence type="ECO:0000313" key="7">
    <source>
        <dbReference type="EMBL" id="SDO13305.1"/>
    </source>
</evidence>
<evidence type="ECO:0000256" key="2">
    <source>
        <dbReference type="ARBA" id="ARBA00022692"/>
    </source>
</evidence>
<dbReference type="STRING" id="582672.SAMN05216360_11559"/>
<name>A0A1H0H2G7_9HYPH</name>
<evidence type="ECO:0000313" key="8">
    <source>
        <dbReference type="Proteomes" id="UP000198704"/>
    </source>
</evidence>
<feature type="transmembrane region" description="Helical" evidence="5">
    <location>
        <begin position="76"/>
        <end position="97"/>
    </location>
</feature>
<feature type="domain" description="NnrU" evidence="6">
    <location>
        <begin position="3"/>
        <end position="196"/>
    </location>
</feature>
<dbReference type="AlphaFoldDB" id="A0A1H0H2G7"/>
<sequence>MVLLILGLVLFLGTHAFSMARTRRAAIVGRIGENRYKLGYTALSLLGLVLIGIGFHDYRLNGYIQVWDPPVWTRHLALTLVLLAFICLAAAYLPGHIRAKAKHPMLLAVKIWATAHLLANGDLGSMLLFGGFLAWAVTARISAKRRALAPGAVAAQHGGPAAAPHGWRNDILAVVIGTAAWFVFARYLHYPVIGVPVWPGTTA</sequence>